<evidence type="ECO:0000313" key="10">
    <source>
        <dbReference type="Proteomes" id="UP001500213"/>
    </source>
</evidence>
<keyword evidence="4 7" id="KW-0812">Transmembrane</keyword>
<dbReference type="Proteomes" id="UP001500213">
    <property type="component" value="Unassembled WGS sequence"/>
</dbReference>
<gene>
    <name evidence="9" type="ORF">GCM10022288_23970</name>
</gene>
<dbReference type="EMBL" id="BAABBX010000015">
    <property type="protein sequence ID" value="GAA4192123.1"/>
    <property type="molecule type" value="Genomic_DNA"/>
</dbReference>
<dbReference type="Gene3D" id="1.20.1250.20">
    <property type="entry name" value="MFS general substrate transporter like domains"/>
    <property type="match status" value="1"/>
</dbReference>
<keyword evidence="6 7" id="KW-0472">Membrane</keyword>
<evidence type="ECO:0000256" key="1">
    <source>
        <dbReference type="ARBA" id="ARBA00004429"/>
    </source>
</evidence>
<name>A0ABP8AWI6_9MICO</name>
<evidence type="ECO:0000256" key="7">
    <source>
        <dbReference type="SAM" id="Phobius"/>
    </source>
</evidence>
<dbReference type="InterPro" id="IPR010290">
    <property type="entry name" value="TM_effector"/>
</dbReference>
<dbReference type="CDD" id="cd06173">
    <property type="entry name" value="MFS_MefA_like"/>
    <property type="match status" value="1"/>
</dbReference>
<evidence type="ECO:0000313" key="9">
    <source>
        <dbReference type="EMBL" id="GAA4192123.1"/>
    </source>
</evidence>
<evidence type="ECO:0000256" key="2">
    <source>
        <dbReference type="ARBA" id="ARBA00022448"/>
    </source>
</evidence>
<feature type="transmembrane region" description="Helical" evidence="7">
    <location>
        <begin position="84"/>
        <end position="104"/>
    </location>
</feature>
<evidence type="ECO:0000256" key="5">
    <source>
        <dbReference type="ARBA" id="ARBA00022989"/>
    </source>
</evidence>
<organism evidence="9 10">
    <name type="scientific">Gryllotalpicola kribbensis</name>
    <dbReference type="NCBI Taxonomy" id="993084"/>
    <lineage>
        <taxon>Bacteria</taxon>
        <taxon>Bacillati</taxon>
        <taxon>Actinomycetota</taxon>
        <taxon>Actinomycetes</taxon>
        <taxon>Micrococcales</taxon>
        <taxon>Microbacteriaceae</taxon>
        <taxon>Gryllotalpicola</taxon>
    </lineage>
</organism>
<sequence>MTLSGVLIDVRPLRESAALRRLWAGNAVSGFGGTMASFTVSWVVWDRTHSAVALGAIGVAQLVPMIVFTLLGGHWADRYERRRLIIGVRWAQLAASAALAAVVITTTREVAWLYPLIAVQTALGSINQPATQSFIATLLGPQLRGAAFALNQSTGQVSMLIGPLLGGVVLALWGPGWALGFDAASFLAALYGVLGLPRTGRPGSEAEGAGDAAAAAPPSAIAQIAAGIRFVTRTPIVAALLLADLNATVLAMPVALFPVLNSERFGGSPATLGLLTPALGLGGVLAGFLSGRITRAKRQGLVMVVASAVWGAAIAGAGLVPNLAAVLVLLAVTGAADVASVVSRATIIQAVTPDAYRGRVNSLDYLVGAGGPKLGDLRAGLVADVSSGWFSMAIGGAVSAVLAVVIAASVPSLRRYRTG</sequence>
<keyword evidence="2" id="KW-0813">Transport</keyword>
<dbReference type="PANTHER" id="PTHR23513">
    <property type="entry name" value="INTEGRAL MEMBRANE EFFLUX PROTEIN-RELATED"/>
    <property type="match status" value="1"/>
</dbReference>
<keyword evidence="3" id="KW-1003">Cell membrane</keyword>
<protein>
    <submittedName>
        <fullName evidence="9">MFS transporter</fullName>
    </submittedName>
</protein>
<comment type="subcellular location">
    <subcellularLocation>
        <location evidence="1">Cell inner membrane</location>
        <topology evidence="1">Multi-pass membrane protein</topology>
    </subcellularLocation>
</comment>
<feature type="transmembrane region" description="Helical" evidence="7">
    <location>
        <begin position="236"/>
        <end position="260"/>
    </location>
</feature>
<dbReference type="Pfam" id="PF05977">
    <property type="entry name" value="MFS_3"/>
    <property type="match status" value="1"/>
</dbReference>
<comment type="caution">
    <text evidence="9">The sequence shown here is derived from an EMBL/GenBank/DDBJ whole genome shotgun (WGS) entry which is preliminary data.</text>
</comment>
<reference evidence="10" key="1">
    <citation type="journal article" date="2019" name="Int. J. Syst. Evol. Microbiol.">
        <title>The Global Catalogue of Microorganisms (GCM) 10K type strain sequencing project: providing services to taxonomists for standard genome sequencing and annotation.</title>
        <authorList>
            <consortium name="The Broad Institute Genomics Platform"/>
            <consortium name="The Broad Institute Genome Sequencing Center for Infectious Disease"/>
            <person name="Wu L."/>
            <person name="Ma J."/>
        </authorList>
    </citation>
    <scope>NUCLEOTIDE SEQUENCE [LARGE SCALE GENOMIC DNA]</scope>
    <source>
        <strain evidence="10">JCM 17593</strain>
    </source>
</reference>
<dbReference type="PANTHER" id="PTHR23513:SF9">
    <property type="entry name" value="ENTEROBACTIN EXPORTER ENTS"/>
    <property type="match status" value="1"/>
</dbReference>
<evidence type="ECO:0000256" key="6">
    <source>
        <dbReference type="ARBA" id="ARBA00023136"/>
    </source>
</evidence>
<evidence type="ECO:0000256" key="3">
    <source>
        <dbReference type="ARBA" id="ARBA00022475"/>
    </source>
</evidence>
<dbReference type="SUPFAM" id="SSF103473">
    <property type="entry name" value="MFS general substrate transporter"/>
    <property type="match status" value="1"/>
</dbReference>
<proteinExistence type="predicted"/>
<feature type="transmembrane region" description="Helical" evidence="7">
    <location>
        <begin position="389"/>
        <end position="410"/>
    </location>
</feature>
<dbReference type="PROSITE" id="PS50850">
    <property type="entry name" value="MFS"/>
    <property type="match status" value="1"/>
</dbReference>
<feature type="transmembrane region" description="Helical" evidence="7">
    <location>
        <begin position="51"/>
        <end position="72"/>
    </location>
</feature>
<feature type="transmembrane region" description="Helical" evidence="7">
    <location>
        <begin position="272"/>
        <end position="289"/>
    </location>
</feature>
<accession>A0ABP8AWI6</accession>
<dbReference type="InterPro" id="IPR036259">
    <property type="entry name" value="MFS_trans_sf"/>
</dbReference>
<dbReference type="RefSeq" id="WP_344777173.1">
    <property type="nucleotide sequence ID" value="NZ_BAABBX010000015.1"/>
</dbReference>
<feature type="domain" description="Major facilitator superfamily (MFS) profile" evidence="8">
    <location>
        <begin position="232"/>
        <end position="419"/>
    </location>
</feature>
<keyword evidence="5 7" id="KW-1133">Transmembrane helix</keyword>
<dbReference type="InterPro" id="IPR020846">
    <property type="entry name" value="MFS_dom"/>
</dbReference>
<keyword evidence="10" id="KW-1185">Reference proteome</keyword>
<feature type="transmembrane region" description="Helical" evidence="7">
    <location>
        <begin position="21"/>
        <end position="45"/>
    </location>
</feature>
<feature type="transmembrane region" description="Helical" evidence="7">
    <location>
        <begin position="168"/>
        <end position="194"/>
    </location>
</feature>
<evidence type="ECO:0000256" key="4">
    <source>
        <dbReference type="ARBA" id="ARBA00022692"/>
    </source>
</evidence>
<evidence type="ECO:0000259" key="8">
    <source>
        <dbReference type="PROSITE" id="PS50850"/>
    </source>
</evidence>